<evidence type="ECO:0000313" key="1">
    <source>
        <dbReference type="EMBL" id="KAB2347028.1"/>
    </source>
</evidence>
<keyword evidence="2" id="KW-1185">Reference proteome</keyword>
<organism evidence="1 2">
    <name type="scientific">Actinomadura rudentiformis</name>
    <dbReference type="NCBI Taxonomy" id="359158"/>
    <lineage>
        <taxon>Bacteria</taxon>
        <taxon>Bacillati</taxon>
        <taxon>Actinomycetota</taxon>
        <taxon>Actinomycetes</taxon>
        <taxon>Streptosporangiales</taxon>
        <taxon>Thermomonosporaceae</taxon>
        <taxon>Actinomadura</taxon>
    </lineage>
</organism>
<evidence type="ECO:0000313" key="2">
    <source>
        <dbReference type="Proteomes" id="UP000468735"/>
    </source>
</evidence>
<dbReference type="RefSeq" id="WP_151563064.1">
    <property type="nucleotide sequence ID" value="NZ_WBMT01000010.1"/>
</dbReference>
<dbReference type="Proteomes" id="UP000468735">
    <property type="component" value="Unassembled WGS sequence"/>
</dbReference>
<dbReference type="OrthoDB" id="5188699at2"/>
<sequence>MTLTELIDQLTKADDDLTVYASEPWSTQSDAVATLNTNRARPDAQGRTYQLETALIRDVLETWSAHHDGAVPSPQQACEAVIYYATNDAYPLPDKDLT</sequence>
<gene>
    <name evidence="1" type="ORF">F8566_22930</name>
</gene>
<name>A0A6H9YSM7_9ACTN</name>
<comment type="caution">
    <text evidence="1">The sequence shown here is derived from an EMBL/GenBank/DDBJ whole genome shotgun (WGS) entry which is preliminary data.</text>
</comment>
<proteinExistence type="predicted"/>
<dbReference type="EMBL" id="WBMT01000010">
    <property type="protein sequence ID" value="KAB2347028.1"/>
    <property type="molecule type" value="Genomic_DNA"/>
</dbReference>
<accession>A0A6H9YSM7</accession>
<reference evidence="1 2" key="1">
    <citation type="submission" date="2019-09" db="EMBL/GenBank/DDBJ databases">
        <title>Actinomadura physcomitrii sp. nov., a novel actinomycete isolated from moss [Physcomitrium sphaericum (Ludw) Fuernr].</title>
        <authorList>
            <person name="Zhuang X."/>
            <person name="Liu C."/>
        </authorList>
    </citation>
    <scope>NUCLEOTIDE SEQUENCE [LARGE SCALE GENOMIC DNA]</scope>
    <source>
        <strain evidence="1 2">HMC1</strain>
    </source>
</reference>
<dbReference type="AlphaFoldDB" id="A0A6H9YSM7"/>
<protein>
    <submittedName>
        <fullName evidence="1">Uncharacterized protein</fullName>
    </submittedName>
</protein>